<accession>A0A5B7IS50</accession>
<gene>
    <name evidence="2" type="ORF">E2C01_079956</name>
</gene>
<evidence type="ECO:0000256" key="1">
    <source>
        <dbReference type="SAM" id="MobiDB-lite"/>
    </source>
</evidence>
<dbReference type="EMBL" id="VSRR010067624">
    <property type="protein sequence ID" value="MPC85193.1"/>
    <property type="molecule type" value="Genomic_DNA"/>
</dbReference>
<dbReference type="AlphaFoldDB" id="A0A5B7IS50"/>
<organism evidence="2 3">
    <name type="scientific">Portunus trituberculatus</name>
    <name type="common">Swimming crab</name>
    <name type="synonym">Neptunus trituberculatus</name>
    <dbReference type="NCBI Taxonomy" id="210409"/>
    <lineage>
        <taxon>Eukaryota</taxon>
        <taxon>Metazoa</taxon>
        <taxon>Ecdysozoa</taxon>
        <taxon>Arthropoda</taxon>
        <taxon>Crustacea</taxon>
        <taxon>Multicrustacea</taxon>
        <taxon>Malacostraca</taxon>
        <taxon>Eumalacostraca</taxon>
        <taxon>Eucarida</taxon>
        <taxon>Decapoda</taxon>
        <taxon>Pleocyemata</taxon>
        <taxon>Brachyura</taxon>
        <taxon>Eubrachyura</taxon>
        <taxon>Portunoidea</taxon>
        <taxon>Portunidae</taxon>
        <taxon>Portuninae</taxon>
        <taxon>Portunus</taxon>
    </lineage>
</organism>
<feature type="region of interest" description="Disordered" evidence="1">
    <location>
        <begin position="1"/>
        <end position="27"/>
    </location>
</feature>
<sequence>MKGPCVGRHRLQSPQQRPLHDPSPHSLIRKKKQPFTFPLTANSHFLLYNFALRGGIGQGSCRVIGVVGKGVMYDP</sequence>
<evidence type="ECO:0000313" key="2">
    <source>
        <dbReference type="EMBL" id="MPC85193.1"/>
    </source>
</evidence>
<reference evidence="2 3" key="1">
    <citation type="submission" date="2019-05" db="EMBL/GenBank/DDBJ databases">
        <title>Another draft genome of Portunus trituberculatus and its Hox gene families provides insights of decapod evolution.</title>
        <authorList>
            <person name="Jeong J.-H."/>
            <person name="Song I."/>
            <person name="Kim S."/>
            <person name="Choi T."/>
            <person name="Kim D."/>
            <person name="Ryu S."/>
            <person name="Kim W."/>
        </authorList>
    </citation>
    <scope>NUCLEOTIDE SEQUENCE [LARGE SCALE GENOMIC DNA]</scope>
    <source>
        <tissue evidence="2">Muscle</tissue>
    </source>
</reference>
<evidence type="ECO:0000313" key="3">
    <source>
        <dbReference type="Proteomes" id="UP000324222"/>
    </source>
</evidence>
<dbReference type="Proteomes" id="UP000324222">
    <property type="component" value="Unassembled WGS sequence"/>
</dbReference>
<comment type="caution">
    <text evidence="2">The sequence shown here is derived from an EMBL/GenBank/DDBJ whole genome shotgun (WGS) entry which is preliminary data.</text>
</comment>
<name>A0A5B7IS50_PORTR</name>
<proteinExistence type="predicted"/>
<protein>
    <submittedName>
        <fullName evidence="2">Uncharacterized protein</fullName>
    </submittedName>
</protein>
<keyword evidence="3" id="KW-1185">Reference proteome</keyword>